<dbReference type="Proteomes" id="UP000275048">
    <property type="component" value="Unassembled WGS sequence"/>
</dbReference>
<accession>A0A3M8AJ69</accession>
<dbReference type="SUPFAM" id="SSF48498">
    <property type="entry name" value="Tetracyclin repressor-like, C-terminal domain"/>
    <property type="match status" value="1"/>
</dbReference>
<protein>
    <submittedName>
        <fullName evidence="7">TetR/AcrR family transcriptional regulator</fullName>
    </submittedName>
</protein>
<dbReference type="InterPro" id="IPR050109">
    <property type="entry name" value="HTH-type_TetR-like_transc_reg"/>
</dbReference>
<evidence type="ECO:0000256" key="3">
    <source>
        <dbReference type="ARBA" id="ARBA00023125"/>
    </source>
</evidence>
<dbReference type="Gene3D" id="1.10.357.10">
    <property type="entry name" value="Tetracycline Repressor, domain 2"/>
    <property type="match status" value="1"/>
</dbReference>
<dbReference type="GO" id="GO:0000976">
    <property type="term" value="F:transcription cis-regulatory region binding"/>
    <property type="evidence" value="ECO:0007669"/>
    <property type="project" value="TreeGrafter"/>
</dbReference>
<feature type="domain" description="HTH tetR-type" evidence="6">
    <location>
        <begin position="19"/>
        <end position="79"/>
    </location>
</feature>
<evidence type="ECO:0000256" key="1">
    <source>
        <dbReference type="ARBA" id="ARBA00022491"/>
    </source>
</evidence>
<keyword evidence="1" id="KW-0678">Repressor</keyword>
<evidence type="ECO:0000256" key="2">
    <source>
        <dbReference type="ARBA" id="ARBA00023015"/>
    </source>
</evidence>
<dbReference type="GO" id="GO:0003700">
    <property type="term" value="F:DNA-binding transcription factor activity"/>
    <property type="evidence" value="ECO:0007669"/>
    <property type="project" value="TreeGrafter"/>
</dbReference>
<evidence type="ECO:0000256" key="5">
    <source>
        <dbReference type="PROSITE-ProRule" id="PRU00335"/>
    </source>
</evidence>
<dbReference type="InterPro" id="IPR009057">
    <property type="entry name" value="Homeodomain-like_sf"/>
</dbReference>
<organism evidence="7 8">
    <name type="scientific">Agromyces tardus</name>
    <dbReference type="NCBI Taxonomy" id="2583849"/>
    <lineage>
        <taxon>Bacteria</taxon>
        <taxon>Bacillati</taxon>
        <taxon>Actinomycetota</taxon>
        <taxon>Actinomycetes</taxon>
        <taxon>Micrococcales</taxon>
        <taxon>Microbacteriaceae</taxon>
        <taxon>Agromyces</taxon>
    </lineage>
</organism>
<dbReference type="InterPro" id="IPR001647">
    <property type="entry name" value="HTH_TetR"/>
</dbReference>
<dbReference type="InterPro" id="IPR036271">
    <property type="entry name" value="Tet_transcr_reg_TetR-rel_C_sf"/>
</dbReference>
<name>A0A3M8AJ69_9MICO</name>
<dbReference type="PROSITE" id="PS50977">
    <property type="entry name" value="HTH_TETR_2"/>
    <property type="match status" value="1"/>
</dbReference>
<comment type="caution">
    <text evidence="7">The sequence shown here is derived from an EMBL/GenBank/DDBJ whole genome shotgun (WGS) entry which is preliminary data.</text>
</comment>
<dbReference type="RefSeq" id="WP_122935812.1">
    <property type="nucleotide sequence ID" value="NZ_JBHSNT010000060.1"/>
</dbReference>
<keyword evidence="2" id="KW-0805">Transcription regulation</keyword>
<dbReference type="EMBL" id="RHHB01000004">
    <property type="protein sequence ID" value="RNB51244.1"/>
    <property type="molecule type" value="Genomic_DNA"/>
</dbReference>
<feature type="DNA-binding region" description="H-T-H motif" evidence="5">
    <location>
        <begin position="42"/>
        <end position="61"/>
    </location>
</feature>
<dbReference type="OrthoDB" id="7505659at2"/>
<sequence>MTEADETERRKRGPYRKTGARRREIIAAALEVFSASGFRAGSLKDIGERIGIDPSTILHHFGSKEALLRAVLDDKIAQDTQSIPDIEELDPALIPRGLIELAERNDRRPGLISLYAVLSAESTTVDHPGGEYFRERTARTRRDFRTGFERMQQHGLLAPGVDADFAATSTFALWDGAQIHWLIDPDSVSVTETLRRHLRLITTVTEL</sequence>
<evidence type="ECO:0000259" key="6">
    <source>
        <dbReference type="PROSITE" id="PS50977"/>
    </source>
</evidence>
<keyword evidence="8" id="KW-1185">Reference proteome</keyword>
<keyword evidence="3 5" id="KW-0238">DNA-binding</keyword>
<gene>
    <name evidence="7" type="ORF">EDM22_04190</name>
</gene>
<dbReference type="InterPro" id="IPR039538">
    <property type="entry name" value="BetI_C"/>
</dbReference>
<dbReference type="PANTHER" id="PTHR30055:SF226">
    <property type="entry name" value="HTH-TYPE TRANSCRIPTIONAL REGULATOR PKSA"/>
    <property type="match status" value="1"/>
</dbReference>
<proteinExistence type="predicted"/>
<dbReference type="Pfam" id="PF00440">
    <property type="entry name" value="TetR_N"/>
    <property type="match status" value="1"/>
</dbReference>
<evidence type="ECO:0000313" key="7">
    <source>
        <dbReference type="EMBL" id="RNB51244.1"/>
    </source>
</evidence>
<dbReference type="PANTHER" id="PTHR30055">
    <property type="entry name" value="HTH-TYPE TRANSCRIPTIONAL REGULATOR RUTR"/>
    <property type="match status" value="1"/>
</dbReference>
<dbReference type="AlphaFoldDB" id="A0A3M8AJ69"/>
<keyword evidence="4" id="KW-0804">Transcription</keyword>
<dbReference type="SUPFAM" id="SSF46689">
    <property type="entry name" value="Homeodomain-like"/>
    <property type="match status" value="1"/>
</dbReference>
<evidence type="ECO:0000256" key="4">
    <source>
        <dbReference type="ARBA" id="ARBA00023163"/>
    </source>
</evidence>
<dbReference type="Pfam" id="PF13977">
    <property type="entry name" value="TetR_C_6"/>
    <property type="match status" value="1"/>
</dbReference>
<dbReference type="PRINTS" id="PR00455">
    <property type="entry name" value="HTHTETR"/>
</dbReference>
<reference evidence="7 8" key="1">
    <citation type="submission" date="2018-10" db="EMBL/GenBank/DDBJ databases">
        <title>Isolation, diversity and antibacterial activity of antinobacteria from the wheat rhizosphere soil.</title>
        <authorList>
            <person name="Sun T."/>
        </authorList>
    </citation>
    <scope>NUCLEOTIDE SEQUENCE [LARGE SCALE GENOMIC DNA]</scope>
    <source>
        <strain evidence="7 8">SJ-23</strain>
    </source>
</reference>
<evidence type="ECO:0000313" key="8">
    <source>
        <dbReference type="Proteomes" id="UP000275048"/>
    </source>
</evidence>